<proteinExistence type="predicted"/>
<dbReference type="AlphaFoldDB" id="A0A382BCT7"/>
<name>A0A382BCT7_9ZZZZ</name>
<gene>
    <name evidence="1" type="ORF">METZ01_LOCUS164185</name>
</gene>
<dbReference type="EMBL" id="UINC01029126">
    <property type="protein sequence ID" value="SVB11331.1"/>
    <property type="molecule type" value="Genomic_DNA"/>
</dbReference>
<reference evidence="1" key="1">
    <citation type="submission" date="2018-05" db="EMBL/GenBank/DDBJ databases">
        <authorList>
            <person name="Lanie J.A."/>
            <person name="Ng W.-L."/>
            <person name="Kazmierczak K.M."/>
            <person name="Andrzejewski T.M."/>
            <person name="Davidsen T.M."/>
            <person name="Wayne K.J."/>
            <person name="Tettelin H."/>
            <person name="Glass J.I."/>
            <person name="Rusch D."/>
            <person name="Podicherti R."/>
            <person name="Tsui H.-C.T."/>
            <person name="Winkler M.E."/>
        </authorList>
    </citation>
    <scope>NUCLEOTIDE SEQUENCE</scope>
</reference>
<accession>A0A382BCT7</accession>
<organism evidence="1">
    <name type="scientific">marine metagenome</name>
    <dbReference type="NCBI Taxonomy" id="408172"/>
    <lineage>
        <taxon>unclassified sequences</taxon>
        <taxon>metagenomes</taxon>
        <taxon>ecological metagenomes</taxon>
    </lineage>
</organism>
<protein>
    <submittedName>
        <fullName evidence="1">Uncharacterized protein</fullName>
    </submittedName>
</protein>
<evidence type="ECO:0000313" key="1">
    <source>
        <dbReference type="EMBL" id="SVB11331.1"/>
    </source>
</evidence>
<sequence>MSNDAYDPSEHIDWDYWETQGEDAFENFEWLVHLCEVFNRPIPKPTFSLLNWKENPFDSIDEVPDQWITWPEDYIWSSNHTSIPEEHRQMWLHVAALICRSPGITVSGNDISVTGRFGTEFKLEMKPDLSDWNEIEHPHGDDCVPEELHHLLKEPRTVVINGERVLSNENYVPETVYLCWECPRGIPTPVGLYSLLLAMLDETKVWEYLLDYIAAECWACHDTGFLHRDQFPSDLTIDPSGGLYLCFWCGPDAPEQH</sequence>